<accession>A0A1X4H9P8</accession>
<keyword evidence="1" id="KW-1133">Transmembrane helix</keyword>
<comment type="caution">
    <text evidence="2">The sequence shown here is derived from an EMBL/GenBank/DDBJ whole genome shotgun (WGS) entry which is preliminary data.</text>
</comment>
<evidence type="ECO:0000313" key="2">
    <source>
        <dbReference type="EMBL" id="OSP09514.1"/>
    </source>
</evidence>
<reference evidence="2 3" key="1">
    <citation type="submission" date="2017-04" db="EMBL/GenBank/DDBJ databases">
        <title>MLSA of the genus Halorubrum.</title>
        <authorList>
            <person name="De La Haba R."/>
            <person name="Sanchez-Porro C."/>
            <person name="Infante-Dominguez C."/>
            <person name="Ventosa A."/>
        </authorList>
    </citation>
    <scope>NUCLEOTIDE SEQUENCE [LARGE SCALE GENOMIC DNA]</scope>
    <source>
        <strain evidence="2 3">DSM 17463</strain>
    </source>
</reference>
<keyword evidence="1" id="KW-0472">Membrane</keyword>
<organism evidence="2 3">
    <name type="scientific">Halorubrum ezzemoulense DSM 17463</name>
    <dbReference type="NCBI Taxonomy" id="1121945"/>
    <lineage>
        <taxon>Archaea</taxon>
        <taxon>Methanobacteriati</taxon>
        <taxon>Methanobacteriota</taxon>
        <taxon>Stenosarchaea group</taxon>
        <taxon>Halobacteria</taxon>
        <taxon>Halobacteriales</taxon>
        <taxon>Haloferacaceae</taxon>
        <taxon>Halorubrum</taxon>
    </lineage>
</organism>
<name>A0A1X4H9P8_HALEZ</name>
<dbReference type="RefSeq" id="WP_049932131.1">
    <property type="nucleotide sequence ID" value="NZ_ATXS01000008.1"/>
</dbReference>
<feature type="transmembrane region" description="Helical" evidence="1">
    <location>
        <begin position="6"/>
        <end position="26"/>
    </location>
</feature>
<evidence type="ECO:0000256" key="1">
    <source>
        <dbReference type="SAM" id="Phobius"/>
    </source>
</evidence>
<keyword evidence="1" id="KW-0812">Transmembrane</keyword>
<dbReference type="EMBL" id="NEDJ01000011">
    <property type="protein sequence ID" value="OSP09514.1"/>
    <property type="molecule type" value="Genomic_DNA"/>
</dbReference>
<protein>
    <submittedName>
        <fullName evidence="2">Uncharacterized protein</fullName>
    </submittedName>
</protein>
<dbReference type="AlphaFoldDB" id="A0A1X4H9P8"/>
<dbReference type="GeneID" id="301361159"/>
<evidence type="ECO:0000313" key="3">
    <source>
        <dbReference type="Proteomes" id="UP000193587"/>
    </source>
</evidence>
<sequence>MSSATAVLPLFGLTLLGAMFVTAALQSRGRLPFAVPEGAYVAVSVGAVSVVAQSLVGSDRETVAILAVGALAWATGYETARGDDER</sequence>
<dbReference type="Proteomes" id="UP000193587">
    <property type="component" value="Unassembled WGS sequence"/>
</dbReference>
<gene>
    <name evidence="2" type="ORF">B9H04_05095</name>
</gene>
<proteinExistence type="predicted"/>